<dbReference type="EnsemblMetazoa" id="CapteT19685">
    <property type="protein sequence ID" value="CapteP19685"/>
    <property type="gene ID" value="CapteG19685"/>
</dbReference>
<reference evidence="3" key="3">
    <citation type="submission" date="2015-06" db="UniProtKB">
        <authorList>
            <consortium name="EnsemblMetazoa"/>
        </authorList>
    </citation>
    <scope>IDENTIFICATION</scope>
</reference>
<dbReference type="OrthoDB" id="5771378at2759"/>
<gene>
    <name evidence="2" type="ORF">CAPTEDRAFT_19685</name>
</gene>
<evidence type="ECO:0000313" key="4">
    <source>
        <dbReference type="Proteomes" id="UP000014760"/>
    </source>
</evidence>
<proteinExistence type="predicted"/>
<dbReference type="AlphaFoldDB" id="R7T8M2"/>
<dbReference type="EMBL" id="AMQN01003147">
    <property type="status" value="NOT_ANNOTATED_CDS"/>
    <property type="molecule type" value="Genomic_DNA"/>
</dbReference>
<dbReference type="Pfam" id="PF00583">
    <property type="entry name" value="Acetyltransf_1"/>
    <property type="match status" value="1"/>
</dbReference>
<keyword evidence="4" id="KW-1185">Reference proteome</keyword>
<dbReference type="InterPro" id="IPR052729">
    <property type="entry name" value="Acyl/Acetyltrans_Enzymes"/>
</dbReference>
<name>R7T8M2_CAPTE</name>
<dbReference type="PANTHER" id="PTHR47237:SF1">
    <property type="entry name" value="SLL0310 PROTEIN"/>
    <property type="match status" value="1"/>
</dbReference>
<dbReference type="EMBL" id="KB311062">
    <property type="protein sequence ID" value="ELT90024.1"/>
    <property type="molecule type" value="Genomic_DNA"/>
</dbReference>
<dbReference type="GO" id="GO:0016747">
    <property type="term" value="F:acyltransferase activity, transferring groups other than amino-acyl groups"/>
    <property type="evidence" value="ECO:0007669"/>
    <property type="project" value="InterPro"/>
</dbReference>
<dbReference type="Gene3D" id="3.40.630.30">
    <property type="match status" value="1"/>
</dbReference>
<dbReference type="InterPro" id="IPR016181">
    <property type="entry name" value="Acyl_CoA_acyltransferase"/>
</dbReference>
<dbReference type="InterPro" id="IPR041496">
    <property type="entry name" value="YitH/HolE_GNAT"/>
</dbReference>
<evidence type="ECO:0000313" key="2">
    <source>
        <dbReference type="EMBL" id="ELT90024.1"/>
    </source>
</evidence>
<dbReference type="InterPro" id="IPR000182">
    <property type="entry name" value="GNAT_dom"/>
</dbReference>
<evidence type="ECO:0000313" key="3">
    <source>
        <dbReference type="EnsemblMetazoa" id="CapteP19685"/>
    </source>
</evidence>
<dbReference type="Pfam" id="PF18014">
    <property type="entry name" value="Acetyltransf_18"/>
    <property type="match status" value="1"/>
</dbReference>
<protein>
    <recommendedName>
        <fullName evidence="1">N-acetyltransferase domain-containing protein</fullName>
    </recommendedName>
</protein>
<dbReference type="OMA" id="VAPRICM"/>
<reference evidence="4" key="1">
    <citation type="submission" date="2012-12" db="EMBL/GenBank/DDBJ databases">
        <authorList>
            <person name="Hellsten U."/>
            <person name="Grimwood J."/>
            <person name="Chapman J.A."/>
            <person name="Shapiro H."/>
            <person name="Aerts A."/>
            <person name="Otillar R.P."/>
            <person name="Terry A.Y."/>
            <person name="Boore J.L."/>
            <person name="Simakov O."/>
            <person name="Marletaz F."/>
            <person name="Cho S.-J."/>
            <person name="Edsinger-Gonzales E."/>
            <person name="Havlak P."/>
            <person name="Kuo D.-H."/>
            <person name="Larsson T."/>
            <person name="Lv J."/>
            <person name="Arendt D."/>
            <person name="Savage R."/>
            <person name="Osoegawa K."/>
            <person name="de Jong P."/>
            <person name="Lindberg D.R."/>
            <person name="Seaver E.C."/>
            <person name="Weisblat D.A."/>
            <person name="Putnam N.H."/>
            <person name="Grigoriev I.V."/>
            <person name="Rokhsar D.S."/>
        </authorList>
    </citation>
    <scope>NUCLEOTIDE SEQUENCE</scope>
    <source>
        <strain evidence="4">I ESC-2004</strain>
    </source>
</reference>
<accession>R7T8M2</accession>
<dbReference type="PANTHER" id="PTHR47237">
    <property type="entry name" value="SLL0310 PROTEIN"/>
    <property type="match status" value="1"/>
</dbReference>
<dbReference type="STRING" id="283909.R7T8M2"/>
<dbReference type="PROSITE" id="PS51186">
    <property type="entry name" value="GNAT"/>
    <property type="match status" value="1"/>
</dbReference>
<feature type="domain" description="N-acetyltransferase" evidence="1">
    <location>
        <begin position="10"/>
        <end position="148"/>
    </location>
</feature>
<dbReference type="SUPFAM" id="SSF55729">
    <property type="entry name" value="Acyl-CoA N-acyltransferases (Nat)"/>
    <property type="match status" value="1"/>
</dbReference>
<dbReference type="Gene3D" id="3.40.630.90">
    <property type="match status" value="1"/>
</dbReference>
<sequence length="302" mass="34245">MIYQEWEDGFVVRRMRADDAKIVQRWYGALNPTACDLDIALACYPAEEKGFYIGEYQGEIVASAIRIPVCEGVYYGSYYYVEEKWRGKGFGRRLRDEVAAAHVGNNVLCIDAHDDLETMNQRKGYTNGFKVVLYKGAPKRLLREPPAGLMINQVSDVDFNKVIEYDNECFVGPNSPYRRAFLERWFAIPGGKSLTALDKNGQVIGLGCRRPALEGPHHLIGPLYAKDLDTAHTLIQILTADLDVDKDTIWLSICEPNEDAKQMVKDLQLQDDIHMLRMHLNGDPKEFKKQVFALTSIDVCGF</sequence>
<evidence type="ECO:0000259" key="1">
    <source>
        <dbReference type="PROSITE" id="PS51186"/>
    </source>
</evidence>
<dbReference type="HOGENOM" id="CLU_919034_0_0_1"/>
<organism evidence="2">
    <name type="scientific">Capitella teleta</name>
    <name type="common">Polychaete worm</name>
    <dbReference type="NCBI Taxonomy" id="283909"/>
    <lineage>
        <taxon>Eukaryota</taxon>
        <taxon>Metazoa</taxon>
        <taxon>Spiralia</taxon>
        <taxon>Lophotrochozoa</taxon>
        <taxon>Annelida</taxon>
        <taxon>Polychaeta</taxon>
        <taxon>Sedentaria</taxon>
        <taxon>Scolecida</taxon>
        <taxon>Capitellidae</taxon>
        <taxon>Capitella</taxon>
    </lineage>
</organism>
<dbReference type="Proteomes" id="UP000014760">
    <property type="component" value="Unassembled WGS sequence"/>
</dbReference>
<reference evidence="2 4" key="2">
    <citation type="journal article" date="2013" name="Nature">
        <title>Insights into bilaterian evolution from three spiralian genomes.</title>
        <authorList>
            <person name="Simakov O."/>
            <person name="Marletaz F."/>
            <person name="Cho S.J."/>
            <person name="Edsinger-Gonzales E."/>
            <person name="Havlak P."/>
            <person name="Hellsten U."/>
            <person name="Kuo D.H."/>
            <person name="Larsson T."/>
            <person name="Lv J."/>
            <person name="Arendt D."/>
            <person name="Savage R."/>
            <person name="Osoegawa K."/>
            <person name="de Jong P."/>
            <person name="Grimwood J."/>
            <person name="Chapman J.A."/>
            <person name="Shapiro H."/>
            <person name="Aerts A."/>
            <person name="Otillar R.P."/>
            <person name="Terry A.Y."/>
            <person name="Boore J.L."/>
            <person name="Grigoriev I.V."/>
            <person name="Lindberg D.R."/>
            <person name="Seaver E.C."/>
            <person name="Weisblat D.A."/>
            <person name="Putnam N.H."/>
            <person name="Rokhsar D.S."/>
        </authorList>
    </citation>
    <scope>NUCLEOTIDE SEQUENCE</scope>
    <source>
        <strain evidence="2 4">I ESC-2004</strain>
    </source>
</reference>